<dbReference type="InterPro" id="IPR001597">
    <property type="entry name" value="ArAA_b-elim_lyase/Thr_aldolase"/>
</dbReference>
<keyword evidence="2" id="KW-0663">Pyridoxal phosphate</keyword>
<sequence>MVSSTQSGSEGRERLKRSCSVDLSFPYHRYEQSHEGEAHATVSLPIDCTRDLETNLSELFEFESALWFPSGTMAQLVAARIFMQATEGSRAALHPTSHLLLHEAEAYRHILGLEAVEMGSWNRTVLASDLPDSAAFAFLELPQRHNGGALPTWDELQAIKRATSGVGKPLHIDGARIWGCRPFYDNRTYAEIVHGCSSLYVSLYKDLGASSGAALMGSREFIDQACIWRVRHGGALVNSEPQAADALRGLRYHLPQMERYVEVAHQLAQAIVAQNGCVTSPHPPHVNMFRVPLPFGVDQARSRRDAIAASHKVWLSDNFWQAPNSTNCELEITVGEIASQTDPDVIANAISALIGIR</sequence>
<comment type="caution">
    <text evidence="4">The sequence shown here is derived from an EMBL/GenBank/DDBJ whole genome shotgun (WGS) entry which is preliminary data.</text>
</comment>
<dbReference type="Proteomes" id="UP000699975">
    <property type="component" value="Unassembled WGS sequence"/>
</dbReference>
<dbReference type="PANTHER" id="PTHR48097:SF9">
    <property type="entry name" value="L-THREONINE ALDOLASE"/>
    <property type="match status" value="1"/>
</dbReference>
<evidence type="ECO:0000259" key="3">
    <source>
        <dbReference type="Pfam" id="PF01212"/>
    </source>
</evidence>
<evidence type="ECO:0000313" key="4">
    <source>
        <dbReference type="EMBL" id="MBV7266074.1"/>
    </source>
</evidence>
<proteinExistence type="predicted"/>
<keyword evidence="5" id="KW-1185">Reference proteome</keyword>
<dbReference type="RefSeq" id="WP_218316700.1">
    <property type="nucleotide sequence ID" value="NZ_JAGSPB010000002.1"/>
</dbReference>
<dbReference type="PANTHER" id="PTHR48097">
    <property type="entry name" value="L-THREONINE ALDOLASE-RELATED"/>
    <property type="match status" value="1"/>
</dbReference>
<gene>
    <name evidence="4" type="ORF">KCG45_07780</name>
</gene>
<evidence type="ECO:0000256" key="1">
    <source>
        <dbReference type="ARBA" id="ARBA00001933"/>
    </source>
</evidence>
<evidence type="ECO:0000313" key="5">
    <source>
        <dbReference type="Proteomes" id="UP000699975"/>
    </source>
</evidence>
<evidence type="ECO:0000256" key="2">
    <source>
        <dbReference type="ARBA" id="ARBA00022898"/>
    </source>
</evidence>
<name>A0ABS6SLZ4_9SPHN</name>
<dbReference type="EMBL" id="JAGSPB010000002">
    <property type="protein sequence ID" value="MBV7266074.1"/>
    <property type="molecule type" value="Genomic_DNA"/>
</dbReference>
<reference evidence="4 5" key="1">
    <citation type="submission" date="2021-04" db="EMBL/GenBank/DDBJ databases">
        <authorList>
            <person name="Pira H."/>
            <person name="Risdian C."/>
            <person name="Wink J."/>
        </authorList>
    </citation>
    <scope>NUCLEOTIDE SEQUENCE [LARGE SCALE GENOMIC DNA]</scope>
    <source>
        <strain evidence="4 5">WH131</strain>
    </source>
</reference>
<accession>A0ABS6SLZ4</accession>
<comment type="cofactor">
    <cofactor evidence="1">
        <name>pyridoxal 5'-phosphate</name>
        <dbReference type="ChEBI" id="CHEBI:597326"/>
    </cofactor>
</comment>
<dbReference type="Pfam" id="PF01212">
    <property type="entry name" value="Beta_elim_lyase"/>
    <property type="match status" value="1"/>
</dbReference>
<feature type="domain" description="Aromatic amino acid beta-eliminating lyase/threonine aldolase" evidence="3">
    <location>
        <begin position="49"/>
        <end position="287"/>
    </location>
</feature>
<protein>
    <recommendedName>
        <fullName evidence="3">Aromatic amino acid beta-eliminating lyase/threonine aldolase domain-containing protein</fullName>
    </recommendedName>
</protein>
<organism evidence="4 5">
    <name type="scientific">Erythrobacter ani</name>
    <dbReference type="NCBI Taxonomy" id="2827235"/>
    <lineage>
        <taxon>Bacteria</taxon>
        <taxon>Pseudomonadati</taxon>
        <taxon>Pseudomonadota</taxon>
        <taxon>Alphaproteobacteria</taxon>
        <taxon>Sphingomonadales</taxon>
        <taxon>Erythrobacteraceae</taxon>
        <taxon>Erythrobacter/Porphyrobacter group</taxon>
        <taxon>Erythrobacter</taxon>
    </lineage>
</organism>